<sequence>MTTATAAPRPHTNRMLGVVRLQLINTQSLVWVPLLVLAGAVAISLIIIGLIPGDDVKIVGAANAPLWYFVALGVQSMTLAFPFSQAMSVTRREFFVGTLLLGAIAGAMMASIYLVLAGIEALTDGFWMNGRIAYLPYLFESGWVTAWLGYFTATVLLFVVGFWMATIWKRFGTLAVVSISVALGLAITIAIFAITKMEWWVPVVTWFADVGALNVTLGGLVLTAVLALGTYATLRRATV</sequence>
<accession>A0ABQ2N1P0</accession>
<dbReference type="EMBL" id="BMMQ01000004">
    <property type="protein sequence ID" value="GGO63673.1"/>
    <property type="molecule type" value="Genomic_DNA"/>
</dbReference>
<dbReference type="RefSeq" id="WP_188700939.1">
    <property type="nucleotide sequence ID" value="NZ_BMMQ01000004.1"/>
</dbReference>
<feature type="transmembrane region" description="Helical" evidence="1">
    <location>
        <begin position="29"/>
        <end position="51"/>
    </location>
</feature>
<gene>
    <name evidence="2" type="ORF">GCM10010910_16780</name>
</gene>
<feature type="transmembrane region" description="Helical" evidence="1">
    <location>
        <begin position="171"/>
        <end position="195"/>
    </location>
</feature>
<keyword evidence="1" id="KW-0472">Membrane</keyword>
<keyword evidence="1" id="KW-1133">Transmembrane helix</keyword>
<keyword evidence="1" id="KW-0812">Transmembrane</keyword>
<organism evidence="2 3">
    <name type="scientific">Microbacterium nanhaiense</name>
    <dbReference type="NCBI Taxonomy" id="1301026"/>
    <lineage>
        <taxon>Bacteria</taxon>
        <taxon>Bacillati</taxon>
        <taxon>Actinomycetota</taxon>
        <taxon>Actinomycetes</taxon>
        <taxon>Micrococcales</taxon>
        <taxon>Microbacteriaceae</taxon>
        <taxon>Microbacterium</taxon>
    </lineage>
</organism>
<protein>
    <recommendedName>
        <fullName evidence="4">ABC transporter permease</fullName>
    </recommendedName>
</protein>
<feature type="transmembrane region" description="Helical" evidence="1">
    <location>
        <begin position="215"/>
        <end position="234"/>
    </location>
</feature>
<proteinExistence type="predicted"/>
<dbReference type="Proteomes" id="UP000638043">
    <property type="component" value="Unassembled WGS sequence"/>
</dbReference>
<feature type="transmembrane region" description="Helical" evidence="1">
    <location>
        <begin position="144"/>
        <end position="164"/>
    </location>
</feature>
<evidence type="ECO:0008006" key="4">
    <source>
        <dbReference type="Google" id="ProtNLM"/>
    </source>
</evidence>
<reference evidence="3" key="1">
    <citation type="journal article" date="2019" name="Int. J. Syst. Evol. Microbiol.">
        <title>The Global Catalogue of Microorganisms (GCM) 10K type strain sequencing project: providing services to taxonomists for standard genome sequencing and annotation.</title>
        <authorList>
            <consortium name="The Broad Institute Genomics Platform"/>
            <consortium name="The Broad Institute Genome Sequencing Center for Infectious Disease"/>
            <person name="Wu L."/>
            <person name="Ma J."/>
        </authorList>
    </citation>
    <scope>NUCLEOTIDE SEQUENCE [LARGE SCALE GENOMIC DNA]</scope>
    <source>
        <strain evidence="3">CGMCC 4.7181</strain>
    </source>
</reference>
<comment type="caution">
    <text evidence="2">The sequence shown here is derived from an EMBL/GenBank/DDBJ whole genome shotgun (WGS) entry which is preliminary data.</text>
</comment>
<evidence type="ECO:0000313" key="2">
    <source>
        <dbReference type="EMBL" id="GGO63673.1"/>
    </source>
</evidence>
<name>A0ABQ2N1P0_9MICO</name>
<keyword evidence="3" id="KW-1185">Reference proteome</keyword>
<evidence type="ECO:0000313" key="3">
    <source>
        <dbReference type="Proteomes" id="UP000638043"/>
    </source>
</evidence>
<feature type="transmembrane region" description="Helical" evidence="1">
    <location>
        <begin position="66"/>
        <end position="83"/>
    </location>
</feature>
<evidence type="ECO:0000256" key="1">
    <source>
        <dbReference type="SAM" id="Phobius"/>
    </source>
</evidence>
<feature type="transmembrane region" description="Helical" evidence="1">
    <location>
        <begin position="95"/>
        <end position="119"/>
    </location>
</feature>